<accession>A0A482WE17</accession>
<dbReference type="Proteomes" id="UP000291343">
    <property type="component" value="Unassembled WGS sequence"/>
</dbReference>
<name>A0A482WE17_LAOST</name>
<comment type="caution">
    <text evidence="1">The sequence shown here is derived from an EMBL/GenBank/DDBJ whole genome shotgun (WGS) entry which is preliminary data.</text>
</comment>
<organism evidence="1 2">
    <name type="scientific">Laodelphax striatellus</name>
    <name type="common">Small brown planthopper</name>
    <name type="synonym">Delphax striatella</name>
    <dbReference type="NCBI Taxonomy" id="195883"/>
    <lineage>
        <taxon>Eukaryota</taxon>
        <taxon>Metazoa</taxon>
        <taxon>Ecdysozoa</taxon>
        <taxon>Arthropoda</taxon>
        <taxon>Hexapoda</taxon>
        <taxon>Insecta</taxon>
        <taxon>Pterygota</taxon>
        <taxon>Neoptera</taxon>
        <taxon>Paraneoptera</taxon>
        <taxon>Hemiptera</taxon>
        <taxon>Auchenorrhyncha</taxon>
        <taxon>Fulgoroidea</taxon>
        <taxon>Delphacidae</taxon>
        <taxon>Criomorphinae</taxon>
        <taxon>Laodelphax</taxon>
    </lineage>
</organism>
<dbReference type="AlphaFoldDB" id="A0A482WE17"/>
<proteinExistence type="predicted"/>
<dbReference type="InParanoid" id="A0A482WE17"/>
<gene>
    <name evidence="1" type="ORF">LSTR_LSTR014251</name>
</gene>
<dbReference type="EMBL" id="QKKF02038156">
    <property type="protein sequence ID" value="RZF31837.1"/>
    <property type="molecule type" value="Genomic_DNA"/>
</dbReference>
<evidence type="ECO:0000313" key="1">
    <source>
        <dbReference type="EMBL" id="RZF31837.1"/>
    </source>
</evidence>
<protein>
    <submittedName>
        <fullName evidence="1">Uncharacterized protein</fullName>
    </submittedName>
</protein>
<keyword evidence="2" id="KW-1185">Reference proteome</keyword>
<reference evidence="1 2" key="1">
    <citation type="journal article" date="2017" name="Gigascience">
        <title>Genome sequence of the small brown planthopper, Laodelphax striatellus.</title>
        <authorList>
            <person name="Zhu J."/>
            <person name="Jiang F."/>
            <person name="Wang X."/>
            <person name="Yang P."/>
            <person name="Bao Y."/>
            <person name="Zhao W."/>
            <person name="Wang W."/>
            <person name="Lu H."/>
            <person name="Wang Q."/>
            <person name="Cui N."/>
            <person name="Li J."/>
            <person name="Chen X."/>
            <person name="Luo L."/>
            <person name="Yu J."/>
            <person name="Kang L."/>
            <person name="Cui F."/>
        </authorList>
    </citation>
    <scope>NUCLEOTIDE SEQUENCE [LARGE SCALE GENOMIC DNA]</scope>
    <source>
        <strain evidence="1">Lst14</strain>
    </source>
</reference>
<sequence>MDSTAAQFLKLVGNTITLLSNPASILGRFLRVLADRLTERDSQMVQVSHNTFSVVSGNANYVWGVPADVFCMNVTFRRNALCVRLQGEALCVYDSALCRINVNLIPQAVNVPVMLRGGDQITISNLGGVNTYTCVSMIVSDSVWTIFGEAHKK</sequence>
<evidence type="ECO:0000313" key="2">
    <source>
        <dbReference type="Proteomes" id="UP000291343"/>
    </source>
</evidence>